<protein>
    <submittedName>
        <fullName evidence="4">D-alanyl-D-alanine carboxypeptidase family protein</fullName>
    </submittedName>
</protein>
<evidence type="ECO:0000313" key="5">
    <source>
        <dbReference type="Proteomes" id="UP000775500"/>
    </source>
</evidence>
<dbReference type="InterPro" id="IPR058193">
    <property type="entry name" value="VanY/YodJ_core_dom"/>
</dbReference>
<dbReference type="InterPro" id="IPR011252">
    <property type="entry name" value="Fibrogen-bd_dom1"/>
</dbReference>
<organism evidence="4 5">
    <name type="scientific">Faecalicoccus acidiformans</name>
    <dbReference type="NCBI Taxonomy" id="915173"/>
    <lineage>
        <taxon>Bacteria</taxon>
        <taxon>Bacillati</taxon>
        <taxon>Bacillota</taxon>
        <taxon>Erysipelotrichia</taxon>
        <taxon>Erysipelotrichales</taxon>
        <taxon>Erysipelotrichaceae</taxon>
        <taxon>Faecalicoccus</taxon>
    </lineage>
</organism>
<evidence type="ECO:0000256" key="1">
    <source>
        <dbReference type="SAM" id="MobiDB-lite"/>
    </source>
</evidence>
<dbReference type="Gene3D" id="2.60.40.1280">
    <property type="match status" value="1"/>
</dbReference>
<dbReference type="SMART" id="SM00728">
    <property type="entry name" value="ChW"/>
    <property type="match status" value="9"/>
</dbReference>
<dbReference type="InterPro" id="IPR006637">
    <property type="entry name" value="ChW"/>
</dbReference>
<keyword evidence="2" id="KW-0732">Signal</keyword>
<gene>
    <name evidence="4" type="ORF">H5982_08600</name>
</gene>
<feature type="signal peptide" evidence="2">
    <location>
        <begin position="1"/>
        <end position="24"/>
    </location>
</feature>
<evidence type="ECO:0000259" key="3">
    <source>
        <dbReference type="Pfam" id="PF02557"/>
    </source>
</evidence>
<feature type="chain" id="PRO_5046345856" evidence="2">
    <location>
        <begin position="25"/>
        <end position="872"/>
    </location>
</feature>
<dbReference type="InterPro" id="IPR009045">
    <property type="entry name" value="Zn_M74/Hedgehog-like"/>
</dbReference>
<evidence type="ECO:0000256" key="2">
    <source>
        <dbReference type="SAM" id="SignalP"/>
    </source>
</evidence>
<dbReference type="Gene3D" id="3.30.1380.10">
    <property type="match status" value="1"/>
</dbReference>
<accession>A0ABS2FQS5</accession>
<dbReference type="InterPro" id="IPR003709">
    <property type="entry name" value="VanY-like_core_dom"/>
</dbReference>
<dbReference type="Pfam" id="PF02557">
    <property type="entry name" value="VanY"/>
    <property type="match status" value="1"/>
</dbReference>
<dbReference type="GO" id="GO:0004180">
    <property type="term" value="F:carboxypeptidase activity"/>
    <property type="evidence" value="ECO:0007669"/>
    <property type="project" value="UniProtKB-KW"/>
</dbReference>
<feature type="region of interest" description="Disordered" evidence="1">
    <location>
        <begin position="163"/>
        <end position="233"/>
    </location>
</feature>
<dbReference type="CDD" id="cd14852">
    <property type="entry name" value="LD-carboxypeptidase"/>
    <property type="match status" value="1"/>
</dbReference>
<feature type="compositionally biased region" description="Polar residues" evidence="1">
    <location>
        <begin position="223"/>
        <end position="233"/>
    </location>
</feature>
<comment type="caution">
    <text evidence="4">The sequence shown here is derived from an EMBL/GenBank/DDBJ whole genome shotgun (WGS) entry which is preliminary data.</text>
</comment>
<keyword evidence="5" id="KW-1185">Reference proteome</keyword>
<feature type="compositionally biased region" description="Basic and acidic residues" evidence="1">
    <location>
        <begin position="173"/>
        <end position="189"/>
    </location>
</feature>
<sequence length="872" mass="97044">MNRMTKMMVAALVSLSIGMTPVYALDENEDWSNNIGFIPSLYQQNENQLVIDFQFTQGMQPKDGDFAFIQLPEEFMEFENSTEVEVYAYDINTNTRINKTIGTVAIHDNRAELIFENVNIDYSENKGQFSVEGIFTREDTAETTVEWRLNEYQSAQLMLPDNQPINEDMNLEDNTKDPMENQEGFKENGNEDENGLTDEKSQKENYLVDTHEETDGIPDSEGVEQNTSTKRITRAGTTASVIYKTHVQREGWHDWSRDGQVSGSQGKSLRLEGLQIKVENPDLAGSILYSSHIQSIGWQEWKMDGSTSGTTGQSKRLEAIRIKLSGELASQYDVYYRVHVQNYGWLGWTKNGEKAGTEGMSKRMEAMEIVLVRKGGQTPGNVGNAFVSSIHKGLVTYNTHVQTFGWLSPVADGQTSGTVGQGKRLESIQIYLNNPGGYDGSIEYNTQVQTYGWQGWKSNGAVAGTQNQSKRLETIQIRLTGEISNYYNVYYRTHVQNFGWLGWTMNGGKSGSEGMAKRLEAIEIRVLPKGDTSIQCSTAYYGFDRIGSLSFSVNNASTGWGGHQLNGEIGGTTGQSKPINGIRMSIDNSSGKYTGTVQYKAHFKNSGWTGLYSNGQEVVSNDPMLAVQISLTGELSTYCDIYYRTHIAHIGWMGWAKNGQSAGNSEKSGNQIEAIQIQIVPKGTYVGENTNYYRDYVITSDGLCYVQGILVVNKKHKLPTNYAPGENPEAGAQIRKLIRDMQRQGYAISSSYSGYRSYSYQASLYNSYVNSSGKAQADRFSARPGYSEHQTGLAFDLIHSNGSLVQTSREVTWIANNAHKYGFIVRYPNGKEGITGYMPEPWHLRYVGSQASAIYASGLTLEEYLGVPGGGY</sequence>
<dbReference type="PANTHER" id="PTHR34385:SF1">
    <property type="entry name" value="PEPTIDOGLYCAN L-ALANYL-D-GLUTAMATE ENDOPEPTIDASE CWLK"/>
    <property type="match status" value="1"/>
</dbReference>
<reference evidence="4 5" key="1">
    <citation type="journal article" date="2021" name="Sci. Rep.">
        <title>The distribution of antibiotic resistance genes in chicken gut microbiota commensals.</title>
        <authorList>
            <person name="Juricova H."/>
            <person name="Matiasovicova J."/>
            <person name="Kubasova T."/>
            <person name="Cejkova D."/>
            <person name="Rychlik I."/>
        </authorList>
    </citation>
    <scope>NUCLEOTIDE SEQUENCE [LARGE SCALE GENOMIC DNA]</scope>
    <source>
        <strain evidence="4 5">An423</strain>
    </source>
</reference>
<keyword evidence="4" id="KW-0121">Carboxypeptidase</keyword>
<dbReference type="Proteomes" id="UP000775500">
    <property type="component" value="Unassembled WGS sequence"/>
</dbReference>
<feature type="domain" description="D-alanyl-D-alanine carboxypeptidase-like core" evidence="3">
    <location>
        <begin position="728"/>
        <end position="848"/>
    </location>
</feature>
<dbReference type="RefSeq" id="WP_204686509.1">
    <property type="nucleotide sequence ID" value="NZ_JACJLU010000013.1"/>
</dbReference>
<keyword evidence="4" id="KW-0645">Protease</keyword>
<dbReference type="PANTHER" id="PTHR34385">
    <property type="entry name" value="D-ALANYL-D-ALANINE CARBOXYPEPTIDASE"/>
    <property type="match status" value="1"/>
</dbReference>
<name>A0ABS2FQS5_9FIRM</name>
<dbReference type="EMBL" id="JACJLU010000013">
    <property type="protein sequence ID" value="MBM6832144.1"/>
    <property type="molecule type" value="Genomic_DNA"/>
</dbReference>
<dbReference type="SUPFAM" id="SSF55166">
    <property type="entry name" value="Hedgehog/DD-peptidase"/>
    <property type="match status" value="1"/>
</dbReference>
<dbReference type="Pfam" id="PF07538">
    <property type="entry name" value="ChW"/>
    <property type="match status" value="7"/>
</dbReference>
<evidence type="ECO:0000313" key="4">
    <source>
        <dbReference type="EMBL" id="MBM6832144.1"/>
    </source>
</evidence>
<keyword evidence="4" id="KW-0378">Hydrolase</keyword>
<dbReference type="InterPro" id="IPR052179">
    <property type="entry name" value="DD-CPase-like"/>
</dbReference>
<proteinExistence type="predicted"/>